<dbReference type="GO" id="GO:0000156">
    <property type="term" value="F:phosphorelay response regulator activity"/>
    <property type="evidence" value="ECO:0007669"/>
    <property type="project" value="InterPro"/>
</dbReference>
<dbReference type="PANTHER" id="PTHR37299:SF1">
    <property type="entry name" value="STAGE 0 SPORULATION PROTEIN A HOMOLOG"/>
    <property type="match status" value="1"/>
</dbReference>
<evidence type="ECO:0000256" key="1">
    <source>
        <dbReference type="PROSITE-ProRule" id="PRU00169"/>
    </source>
</evidence>
<evidence type="ECO:0000259" key="3">
    <source>
        <dbReference type="PROSITE" id="PS50930"/>
    </source>
</evidence>
<gene>
    <name evidence="4" type="ORF">IPO85_10855</name>
</gene>
<dbReference type="PROSITE" id="PS50930">
    <property type="entry name" value="HTH_LYTTR"/>
    <property type="match status" value="1"/>
</dbReference>
<evidence type="ECO:0000313" key="4">
    <source>
        <dbReference type="EMBL" id="MBK9717990.1"/>
    </source>
</evidence>
<dbReference type="InterPro" id="IPR046947">
    <property type="entry name" value="LytR-like"/>
</dbReference>
<dbReference type="InterPro" id="IPR007492">
    <property type="entry name" value="LytTR_DNA-bd_dom"/>
</dbReference>
<dbReference type="SMART" id="SM00850">
    <property type="entry name" value="LytTR"/>
    <property type="match status" value="1"/>
</dbReference>
<evidence type="ECO:0000259" key="2">
    <source>
        <dbReference type="PROSITE" id="PS50110"/>
    </source>
</evidence>
<organism evidence="4 5">
    <name type="scientific">Candidatus Defluviibacterium haderslevense</name>
    <dbReference type="NCBI Taxonomy" id="2981993"/>
    <lineage>
        <taxon>Bacteria</taxon>
        <taxon>Pseudomonadati</taxon>
        <taxon>Bacteroidota</taxon>
        <taxon>Saprospiria</taxon>
        <taxon>Saprospirales</taxon>
        <taxon>Saprospiraceae</taxon>
        <taxon>Candidatus Defluviibacterium</taxon>
    </lineage>
</organism>
<dbReference type="GO" id="GO:0003677">
    <property type="term" value="F:DNA binding"/>
    <property type="evidence" value="ECO:0007669"/>
    <property type="project" value="InterPro"/>
</dbReference>
<feature type="modified residue" description="4-aspartylphosphate" evidence="1">
    <location>
        <position position="55"/>
    </location>
</feature>
<accession>A0A9D7S8N1</accession>
<dbReference type="InterPro" id="IPR001789">
    <property type="entry name" value="Sig_transdc_resp-reg_receiver"/>
</dbReference>
<feature type="domain" description="HTH LytTR-type" evidence="3">
    <location>
        <begin position="145"/>
        <end position="248"/>
    </location>
</feature>
<dbReference type="SMART" id="SM00448">
    <property type="entry name" value="REC"/>
    <property type="match status" value="1"/>
</dbReference>
<dbReference type="PROSITE" id="PS50110">
    <property type="entry name" value="RESPONSE_REGULATORY"/>
    <property type="match status" value="1"/>
</dbReference>
<dbReference type="Proteomes" id="UP000808349">
    <property type="component" value="Unassembled WGS sequence"/>
</dbReference>
<keyword evidence="1" id="KW-0597">Phosphoprotein</keyword>
<dbReference type="EMBL" id="JADKFW010000007">
    <property type="protein sequence ID" value="MBK9717990.1"/>
    <property type="molecule type" value="Genomic_DNA"/>
</dbReference>
<dbReference type="Pfam" id="PF00072">
    <property type="entry name" value="Response_reg"/>
    <property type="match status" value="1"/>
</dbReference>
<dbReference type="Gene3D" id="2.40.50.1020">
    <property type="entry name" value="LytTr DNA-binding domain"/>
    <property type="match status" value="1"/>
</dbReference>
<dbReference type="InterPro" id="IPR011006">
    <property type="entry name" value="CheY-like_superfamily"/>
</dbReference>
<protein>
    <submittedName>
        <fullName evidence="4">Response regulator transcription factor</fullName>
    </submittedName>
</protein>
<dbReference type="SUPFAM" id="SSF52172">
    <property type="entry name" value="CheY-like"/>
    <property type="match status" value="1"/>
</dbReference>
<reference evidence="4 5" key="1">
    <citation type="submission" date="2020-10" db="EMBL/GenBank/DDBJ databases">
        <title>Connecting structure to function with the recovery of over 1000 high-quality activated sludge metagenome-assembled genomes encoding full-length rRNA genes using long-read sequencing.</title>
        <authorList>
            <person name="Singleton C.M."/>
            <person name="Petriglieri F."/>
            <person name="Kristensen J.M."/>
            <person name="Kirkegaard R.H."/>
            <person name="Michaelsen T.Y."/>
            <person name="Andersen M.H."/>
            <person name="Karst S.M."/>
            <person name="Dueholm M.S."/>
            <person name="Nielsen P.H."/>
            <person name="Albertsen M."/>
        </authorList>
    </citation>
    <scope>NUCLEOTIDE SEQUENCE [LARGE SCALE GENOMIC DNA]</scope>
    <source>
        <strain evidence="4">Ribe_18-Q3-R11-54_BAT3C.373</strain>
    </source>
</reference>
<dbReference type="PANTHER" id="PTHR37299">
    <property type="entry name" value="TRANSCRIPTIONAL REGULATOR-RELATED"/>
    <property type="match status" value="1"/>
</dbReference>
<dbReference type="Pfam" id="PF04397">
    <property type="entry name" value="LytTR"/>
    <property type="match status" value="1"/>
</dbReference>
<name>A0A9D7S8N1_9BACT</name>
<dbReference type="Gene3D" id="3.40.50.2300">
    <property type="match status" value="1"/>
</dbReference>
<evidence type="ECO:0000313" key="5">
    <source>
        <dbReference type="Proteomes" id="UP000808349"/>
    </source>
</evidence>
<sequence>MMKAIIVEDELRSAKLLENLLRDYCPDVQLIGSASSVDAGFQLVKSNAIDIVFLDIEMQKESGFDLLNKFENINFEIIFTTAFEHYALKAIKFSAIDYLLKPIDIEELKAAISKVSKNNQRHLMNKKFEILIQNRNVDQTGNLQIALPSTEGLSIVFIHEILYLKSDRQYTIFVLKSGEKIVTSKNLGEYEDLFLVHNFFRVHHSTMVNLNEVRKYIRGDGGSIVLSNGDQVEVSKRKKEAFISQFTKK</sequence>
<feature type="domain" description="Response regulatory" evidence="2">
    <location>
        <begin position="3"/>
        <end position="116"/>
    </location>
</feature>
<comment type="caution">
    <text evidence="4">The sequence shown here is derived from an EMBL/GenBank/DDBJ whole genome shotgun (WGS) entry which is preliminary data.</text>
</comment>
<proteinExistence type="predicted"/>
<dbReference type="AlphaFoldDB" id="A0A9D7S8N1"/>